<dbReference type="EMBL" id="JAENHP010000025">
    <property type="protein sequence ID" value="MBM2622372.1"/>
    <property type="molecule type" value="Genomic_DNA"/>
</dbReference>
<feature type="transmembrane region" description="Helical" evidence="1">
    <location>
        <begin position="90"/>
        <end position="107"/>
    </location>
</feature>
<name>A0ABS2AR87_9ACTN</name>
<gene>
    <name evidence="2" type="ORF">JIG36_43410</name>
</gene>
<comment type="caution">
    <text evidence="2">The sequence shown here is derived from an EMBL/GenBank/DDBJ whole genome shotgun (WGS) entry which is preliminary data.</text>
</comment>
<evidence type="ECO:0000313" key="3">
    <source>
        <dbReference type="Proteomes" id="UP000632138"/>
    </source>
</evidence>
<feature type="transmembrane region" description="Helical" evidence="1">
    <location>
        <begin position="114"/>
        <end position="130"/>
    </location>
</feature>
<protein>
    <submittedName>
        <fullName evidence="2">Uncharacterized protein</fullName>
    </submittedName>
</protein>
<organism evidence="2 3">
    <name type="scientific">Paractinoplanes ovalisporus</name>
    <dbReference type="NCBI Taxonomy" id="2810368"/>
    <lineage>
        <taxon>Bacteria</taxon>
        <taxon>Bacillati</taxon>
        <taxon>Actinomycetota</taxon>
        <taxon>Actinomycetes</taxon>
        <taxon>Micromonosporales</taxon>
        <taxon>Micromonosporaceae</taxon>
        <taxon>Paractinoplanes</taxon>
    </lineage>
</organism>
<feature type="transmembrane region" description="Helical" evidence="1">
    <location>
        <begin position="67"/>
        <end position="84"/>
    </location>
</feature>
<proteinExistence type="predicted"/>
<keyword evidence="1" id="KW-0472">Membrane</keyword>
<feature type="transmembrane region" description="Helical" evidence="1">
    <location>
        <begin position="36"/>
        <end position="55"/>
    </location>
</feature>
<sequence length="252" mass="26348">MRGGLFSGAVTAVAVGLVLAGLDEYQVRDYADLDPVKGLAGAMFAGIGAALVIAVVGRKRQWARTHVLVPLLVLPLVIGPLVLGLERNRFEAALLFGAVAFGIHLLVGRRRGAAGIALVVVAAGLLTWGLQQRWRAQKFEAVGVPLYVADVPGYELSKVWAGRYSYTLTFRSPGGAGLEVWATGKSSGVRCGTKPATPGSPSLLEICSPGGGAVEMMVTPDPGPLLNEITVREVDGWVLAGYPDGVSSFEPD</sequence>
<reference evidence="2 3" key="1">
    <citation type="submission" date="2021-01" db="EMBL/GenBank/DDBJ databases">
        <title>Actinoplanes sp. nov. LDG1-06 isolated from lichen.</title>
        <authorList>
            <person name="Saeng-In P."/>
            <person name="Phongsopitanun W."/>
            <person name="Kanchanasin P."/>
            <person name="Yuki M."/>
            <person name="Kudo T."/>
            <person name="Ohkuma M."/>
            <person name="Tanasupawat S."/>
        </authorList>
    </citation>
    <scope>NUCLEOTIDE SEQUENCE [LARGE SCALE GENOMIC DNA]</scope>
    <source>
        <strain evidence="2 3">LDG1-06</strain>
    </source>
</reference>
<dbReference type="Proteomes" id="UP000632138">
    <property type="component" value="Unassembled WGS sequence"/>
</dbReference>
<evidence type="ECO:0000313" key="2">
    <source>
        <dbReference type="EMBL" id="MBM2622372.1"/>
    </source>
</evidence>
<keyword evidence="1" id="KW-0812">Transmembrane</keyword>
<keyword evidence="3" id="KW-1185">Reference proteome</keyword>
<evidence type="ECO:0000256" key="1">
    <source>
        <dbReference type="SAM" id="Phobius"/>
    </source>
</evidence>
<dbReference type="RefSeq" id="WP_203382722.1">
    <property type="nucleotide sequence ID" value="NZ_JAENHP010000025.1"/>
</dbReference>
<keyword evidence="1" id="KW-1133">Transmembrane helix</keyword>
<accession>A0ABS2AR87</accession>